<evidence type="ECO:0000313" key="3">
    <source>
        <dbReference type="Proteomes" id="UP000584670"/>
    </source>
</evidence>
<feature type="domain" description="SnoaL-like" evidence="1">
    <location>
        <begin position="7"/>
        <end position="130"/>
    </location>
</feature>
<dbReference type="AlphaFoldDB" id="A0A7X1MCU5"/>
<keyword evidence="3" id="KW-1185">Reference proteome</keyword>
<protein>
    <submittedName>
        <fullName evidence="2">Nuclear transport factor 2 family protein</fullName>
    </submittedName>
</protein>
<accession>A0A7X1MCU5</accession>
<comment type="caution">
    <text evidence="2">The sequence shown here is derived from an EMBL/GenBank/DDBJ whole genome shotgun (WGS) entry which is preliminary data.</text>
</comment>
<proteinExistence type="predicted"/>
<name>A0A7X1MCU5_9ACTN</name>
<dbReference type="RefSeq" id="WP_186286200.1">
    <property type="nucleotide sequence ID" value="NZ_JACMSF010000048.1"/>
</dbReference>
<dbReference type="CDD" id="cd00531">
    <property type="entry name" value="NTF2_like"/>
    <property type="match status" value="1"/>
</dbReference>
<dbReference type="Pfam" id="PF13577">
    <property type="entry name" value="SnoaL_4"/>
    <property type="match status" value="1"/>
</dbReference>
<dbReference type="SUPFAM" id="SSF54427">
    <property type="entry name" value="NTF2-like"/>
    <property type="match status" value="1"/>
</dbReference>
<sequence length="137" mass="15775">MTASLFQQIQQFYARQMRLLDNGAVEEWADTFTEDGVFDQNVAEPLTGRVNIAVASRKRVDQLVAEGITRRHWLGMLEVDPQDEQGVVRTRYYAFSMATERGGRPQIMASTYAEDTLVRHEGHWLIRYRRVTHDGTA</sequence>
<dbReference type="EMBL" id="JACMSF010000048">
    <property type="protein sequence ID" value="MBC2906278.1"/>
    <property type="molecule type" value="Genomic_DNA"/>
</dbReference>
<dbReference type="Proteomes" id="UP000584670">
    <property type="component" value="Unassembled WGS sequence"/>
</dbReference>
<organism evidence="2 3">
    <name type="scientific">Streptomyces cupreus</name>
    <dbReference type="NCBI Taxonomy" id="2759956"/>
    <lineage>
        <taxon>Bacteria</taxon>
        <taxon>Bacillati</taxon>
        <taxon>Actinomycetota</taxon>
        <taxon>Actinomycetes</taxon>
        <taxon>Kitasatosporales</taxon>
        <taxon>Streptomycetaceae</taxon>
        <taxon>Streptomyces</taxon>
    </lineage>
</organism>
<dbReference type="InterPro" id="IPR037401">
    <property type="entry name" value="SnoaL-like"/>
</dbReference>
<dbReference type="Gene3D" id="3.10.450.50">
    <property type="match status" value="1"/>
</dbReference>
<evidence type="ECO:0000313" key="2">
    <source>
        <dbReference type="EMBL" id="MBC2906278.1"/>
    </source>
</evidence>
<gene>
    <name evidence="2" type="ORF">H4N64_33040</name>
</gene>
<reference evidence="2 3" key="1">
    <citation type="submission" date="2020-08" db="EMBL/GenBank/DDBJ databases">
        <title>Streptomyces sp. PSKA01 genome sequencing and assembly.</title>
        <authorList>
            <person name="Mandal S."/>
            <person name="Maiti P.K."/>
            <person name="Das P."/>
        </authorList>
    </citation>
    <scope>NUCLEOTIDE SEQUENCE [LARGE SCALE GENOMIC DNA]</scope>
    <source>
        <strain evidence="2 3">PSKA01</strain>
    </source>
</reference>
<dbReference type="InterPro" id="IPR032710">
    <property type="entry name" value="NTF2-like_dom_sf"/>
</dbReference>
<evidence type="ECO:0000259" key="1">
    <source>
        <dbReference type="Pfam" id="PF13577"/>
    </source>
</evidence>